<name>A0AAW6EH99_9FIRM</name>
<gene>
    <name evidence="2" type="ORF">PNW00_08380</name>
</gene>
<sequence length="116" mass="13103">MAWNIEKQGVTTEEIAARTGIADRTVTSLRAKNAGDIRHELNLLVALAVGLHMMPEHAELLIHLNGQFLRKKKPIERYYMYLLSIGSFYCVAACNDFLIRHGMPPLTDNDNICSFD</sequence>
<dbReference type="Proteomes" id="UP001213042">
    <property type="component" value="Unassembled WGS sequence"/>
</dbReference>
<organism evidence="2 3">
    <name type="scientific">Ruminococcus bicirculans</name>
    <name type="common">ex Wegman et al. 2014</name>
    <dbReference type="NCBI Taxonomy" id="1160721"/>
    <lineage>
        <taxon>Bacteria</taxon>
        <taxon>Bacillati</taxon>
        <taxon>Bacillota</taxon>
        <taxon>Clostridia</taxon>
        <taxon>Eubacteriales</taxon>
        <taxon>Oscillospiraceae</taxon>
        <taxon>Ruminococcus</taxon>
    </lineage>
</organism>
<dbReference type="EMBL" id="JAQMLU010000013">
    <property type="protein sequence ID" value="MDB8750459.1"/>
    <property type="molecule type" value="Genomic_DNA"/>
</dbReference>
<evidence type="ECO:0000313" key="3">
    <source>
        <dbReference type="Proteomes" id="UP001213042"/>
    </source>
</evidence>
<comment type="caution">
    <text evidence="2">The sequence shown here is derived from an EMBL/GenBank/DDBJ whole genome shotgun (WGS) entry which is preliminary data.</text>
</comment>
<keyword evidence="1" id="KW-0472">Membrane</keyword>
<feature type="transmembrane region" description="Helical" evidence="1">
    <location>
        <begin position="78"/>
        <end position="99"/>
    </location>
</feature>
<dbReference type="RefSeq" id="WP_195221256.1">
    <property type="nucleotide sequence ID" value="NZ_JADMWL010000013.1"/>
</dbReference>
<reference evidence="2" key="1">
    <citation type="submission" date="2023-01" db="EMBL/GenBank/DDBJ databases">
        <title>Human gut microbiome strain richness.</title>
        <authorList>
            <person name="Chen-Liaw A."/>
        </authorList>
    </citation>
    <scope>NUCLEOTIDE SEQUENCE</scope>
    <source>
        <strain evidence="2">D43st1_D9_D43t1_170807</strain>
    </source>
</reference>
<proteinExistence type="predicted"/>
<evidence type="ECO:0000313" key="2">
    <source>
        <dbReference type="EMBL" id="MDB8750459.1"/>
    </source>
</evidence>
<dbReference type="AlphaFoldDB" id="A0AAW6EH99"/>
<keyword evidence="1" id="KW-1133">Transmembrane helix</keyword>
<accession>A0AAW6EH99</accession>
<protein>
    <recommendedName>
        <fullName evidence="4">HTH cro/C1-type domain-containing protein</fullName>
    </recommendedName>
</protein>
<keyword evidence="1" id="KW-0812">Transmembrane</keyword>
<evidence type="ECO:0000256" key="1">
    <source>
        <dbReference type="SAM" id="Phobius"/>
    </source>
</evidence>
<evidence type="ECO:0008006" key="4">
    <source>
        <dbReference type="Google" id="ProtNLM"/>
    </source>
</evidence>